<evidence type="ECO:0000256" key="1">
    <source>
        <dbReference type="ARBA" id="ARBA00022614"/>
    </source>
</evidence>
<gene>
    <name evidence="3" type="ORF">BN9_054500</name>
</gene>
<dbReference type="InterPro" id="IPR032675">
    <property type="entry name" value="LRR_dom_sf"/>
</dbReference>
<dbReference type="PANTHER" id="PTHR46652">
    <property type="entry name" value="LEUCINE-RICH REPEAT AND IQ DOMAIN-CONTAINING PROTEIN 1-RELATED"/>
    <property type="match status" value="1"/>
</dbReference>
<organism evidence="3 4">
    <name type="scientific">Albugo candida</name>
    <dbReference type="NCBI Taxonomy" id="65357"/>
    <lineage>
        <taxon>Eukaryota</taxon>
        <taxon>Sar</taxon>
        <taxon>Stramenopiles</taxon>
        <taxon>Oomycota</taxon>
        <taxon>Peronosporomycetes</taxon>
        <taxon>Albuginales</taxon>
        <taxon>Albuginaceae</taxon>
        <taxon>Albugo</taxon>
    </lineage>
</organism>
<dbReference type="InterPro" id="IPR050836">
    <property type="entry name" value="SDS22/Internalin_LRR"/>
</dbReference>
<dbReference type="EMBL" id="CAIX01000075">
    <property type="protein sequence ID" value="CCI44641.1"/>
    <property type="molecule type" value="Genomic_DNA"/>
</dbReference>
<comment type="caution">
    <text evidence="3">The sequence shown here is derived from an EMBL/GenBank/DDBJ whole genome shotgun (WGS) entry which is preliminary data.</text>
</comment>
<dbReference type="SUPFAM" id="SSF52058">
    <property type="entry name" value="L domain-like"/>
    <property type="match status" value="1"/>
</dbReference>
<keyword evidence="2" id="KW-0677">Repeat</keyword>
<name>A0A024GE73_9STRA</name>
<keyword evidence="4" id="KW-1185">Reference proteome</keyword>
<protein>
    <recommendedName>
        <fullName evidence="5">L domain-like protein</fullName>
    </recommendedName>
</protein>
<dbReference type="AlphaFoldDB" id="A0A024GE73"/>
<dbReference type="STRING" id="65357.A0A024GE73"/>
<evidence type="ECO:0000256" key="2">
    <source>
        <dbReference type="ARBA" id="ARBA00022737"/>
    </source>
</evidence>
<proteinExistence type="predicted"/>
<evidence type="ECO:0000313" key="4">
    <source>
        <dbReference type="Proteomes" id="UP000053237"/>
    </source>
</evidence>
<evidence type="ECO:0008006" key="5">
    <source>
        <dbReference type="Google" id="ProtNLM"/>
    </source>
</evidence>
<dbReference type="PROSITE" id="PS51450">
    <property type="entry name" value="LRR"/>
    <property type="match status" value="1"/>
</dbReference>
<dbReference type="Gene3D" id="3.80.10.10">
    <property type="entry name" value="Ribonuclease Inhibitor"/>
    <property type="match status" value="3"/>
</dbReference>
<keyword evidence="1" id="KW-0433">Leucine-rich repeat</keyword>
<reference evidence="3 4" key="1">
    <citation type="submission" date="2012-05" db="EMBL/GenBank/DDBJ databases">
        <title>Recombination and specialization in a pathogen metapopulation.</title>
        <authorList>
            <person name="Gardiner A."/>
            <person name="Kemen E."/>
            <person name="Schultz-Larsen T."/>
            <person name="MacLean D."/>
            <person name="Van Oosterhout C."/>
            <person name="Jones J.D.G."/>
        </authorList>
    </citation>
    <scope>NUCLEOTIDE SEQUENCE [LARGE SCALE GENOMIC DNA]</scope>
    <source>
        <strain evidence="3 4">Ac Nc2</strain>
    </source>
</reference>
<dbReference type="InParanoid" id="A0A024GE73"/>
<evidence type="ECO:0000313" key="3">
    <source>
        <dbReference type="EMBL" id="CCI44641.1"/>
    </source>
</evidence>
<dbReference type="InterPro" id="IPR001611">
    <property type="entry name" value="Leu-rich_rpt"/>
</dbReference>
<accession>A0A024GE73</accession>
<sequence>MAHSIAREWFLTKSRISLPKFSNVSALIARVGRFISIESFRLLPQIVAFQSIETLELGDLSSEITDPSPHQESLTKDEVSYLAKLCSLRTLRIRTNHIDLSTLPCLSYVRNISITARTISESFMPHGKSAIQNLSIESFNPIHCRYFFRCVGSGIRHLRLRGSLRAVADQLGSFSNLVTLDLSESDIVNLSPIETIKTLRRVSLYRTNVVNLTPVFTLPLLCELDISETQVDSLAGIEQCSKSLRSLNVSRSNLASLEPVRHLTQLRELILNEIWSFTVHQLPALTPLRHLSRLRRLEARMHLPSMTISTWRTRIRVLEAFRKLEWLALNAMGDRVSDLLALYSELKVLYLGWNFEKLDNVPFTTKHKKLLTLQLECVQFDQLSNLKNLPALEVLRLRDVVVRDYSSLIHLKNLIKLEITCALVHYDAPQKMPLDLLSIGRLTHLVWLDLSFTNIYNLEALCNLKLLEFINLSSTPIDDIEPLKTMIALQVVHLNDVENIDTTPLASLTKLRETMLSEHADCRPLRTKGLYFLRRILHPVYNCLTLEHHGPLSSCVQS</sequence>
<dbReference type="Proteomes" id="UP000053237">
    <property type="component" value="Unassembled WGS sequence"/>
</dbReference>
<dbReference type="PANTHER" id="PTHR46652:SF3">
    <property type="entry name" value="LEUCINE-RICH REPEAT-CONTAINING PROTEIN 9"/>
    <property type="match status" value="1"/>
</dbReference>
<dbReference type="OrthoDB" id="6334211at2759"/>